<reference evidence="2" key="1">
    <citation type="submission" date="2017-05" db="UniProtKB">
        <authorList>
            <consortium name="EnsemblMetazoa"/>
        </authorList>
    </citation>
    <scope>IDENTIFICATION</scope>
</reference>
<protein>
    <submittedName>
        <fullName evidence="2">Uncharacterized protein</fullName>
    </submittedName>
</protein>
<proteinExistence type="predicted"/>
<dbReference type="AlphaFoldDB" id="A0A1X7UQN6"/>
<dbReference type="EnsemblMetazoa" id="Aqu2.1.29976_001">
    <property type="protein sequence ID" value="Aqu2.1.29976_001"/>
    <property type="gene ID" value="Aqu2.1.29976"/>
</dbReference>
<feature type="transmembrane region" description="Helical" evidence="1">
    <location>
        <begin position="12"/>
        <end position="35"/>
    </location>
</feature>
<name>A0A1X7UQN6_AMPQE</name>
<evidence type="ECO:0000256" key="1">
    <source>
        <dbReference type="SAM" id="Phobius"/>
    </source>
</evidence>
<evidence type="ECO:0000313" key="2">
    <source>
        <dbReference type="EnsemblMetazoa" id="Aqu2.1.29976_001"/>
    </source>
</evidence>
<keyword evidence="1" id="KW-0812">Transmembrane</keyword>
<organism evidence="2">
    <name type="scientific">Amphimedon queenslandica</name>
    <name type="common">Sponge</name>
    <dbReference type="NCBI Taxonomy" id="400682"/>
    <lineage>
        <taxon>Eukaryota</taxon>
        <taxon>Metazoa</taxon>
        <taxon>Porifera</taxon>
        <taxon>Demospongiae</taxon>
        <taxon>Heteroscleromorpha</taxon>
        <taxon>Haplosclerida</taxon>
        <taxon>Niphatidae</taxon>
        <taxon>Amphimedon</taxon>
    </lineage>
</organism>
<keyword evidence="1" id="KW-1133">Transmembrane helix</keyword>
<keyword evidence="1" id="KW-0472">Membrane</keyword>
<accession>A0A1X7UQN6</accession>
<sequence>LSLSLSLSLTFSFHSILNVILPFLLLLGTLGCKLVHLSSLH</sequence>
<dbReference type="InParanoid" id="A0A1X7UQN6"/>